<dbReference type="EMBL" id="LGRX02002071">
    <property type="protein sequence ID" value="KAK3284946.1"/>
    <property type="molecule type" value="Genomic_DNA"/>
</dbReference>
<gene>
    <name evidence="3" type="ORF">CYMTET_7427</name>
</gene>
<name>A0AAE0GWZ6_9CHLO</name>
<dbReference type="InterPro" id="IPR011009">
    <property type="entry name" value="Kinase-like_dom_sf"/>
</dbReference>
<sequence length="312" mass="34399">DLNLEIAILRNLRHPNVVLFMGSCRVPPDMCIVMEYCPRGSLDKVLYEAPPAQLDCKRRMKMLLQTARGMQFLHSLTPPLVHRDLKPGNLLVTNNYDIKVCDFGISMSKTKTVASATASVGTPQYAAPEIMMNNTYTEKIDVWSFGMILWEVVAAQRPFAHFSNVLQVINAVVMKGERPPPLMEIPSTRALWRDSGEALLGLHRLQLECTDTDATRRPSFDSIQATLEKLFALVGRGPDPESLTPEPVPKAWETNSANQVQPFERTSDSSVSGPKDEGGEPLSSGPAYALANPSARIDDTAVMARPEAKHTA</sequence>
<evidence type="ECO:0000313" key="3">
    <source>
        <dbReference type="EMBL" id="KAK3284946.1"/>
    </source>
</evidence>
<dbReference type="PROSITE" id="PS50011">
    <property type="entry name" value="PROTEIN_KINASE_DOM"/>
    <property type="match status" value="1"/>
</dbReference>
<evidence type="ECO:0000256" key="1">
    <source>
        <dbReference type="SAM" id="MobiDB-lite"/>
    </source>
</evidence>
<dbReference type="GO" id="GO:0005524">
    <property type="term" value="F:ATP binding"/>
    <property type="evidence" value="ECO:0007669"/>
    <property type="project" value="InterPro"/>
</dbReference>
<dbReference type="InterPro" id="IPR001245">
    <property type="entry name" value="Ser-Thr/Tyr_kinase_cat_dom"/>
</dbReference>
<dbReference type="InterPro" id="IPR050167">
    <property type="entry name" value="Ser_Thr_protein_kinase"/>
</dbReference>
<dbReference type="CDD" id="cd13999">
    <property type="entry name" value="STKc_MAP3K-like"/>
    <property type="match status" value="1"/>
</dbReference>
<reference evidence="3 4" key="1">
    <citation type="journal article" date="2015" name="Genome Biol. Evol.">
        <title>Comparative Genomics of a Bacterivorous Green Alga Reveals Evolutionary Causalities and Consequences of Phago-Mixotrophic Mode of Nutrition.</title>
        <authorList>
            <person name="Burns J.A."/>
            <person name="Paasch A."/>
            <person name="Narechania A."/>
            <person name="Kim E."/>
        </authorList>
    </citation>
    <scope>NUCLEOTIDE SEQUENCE [LARGE SCALE GENOMIC DNA]</scope>
    <source>
        <strain evidence="3 4">PLY_AMNH</strain>
    </source>
</reference>
<dbReference type="InterPro" id="IPR008271">
    <property type="entry name" value="Ser/Thr_kinase_AS"/>
</dbReference>
<feature type="region of interest" description="Disordered" evidence="1">
    <location>
        <begin position="235"/>
        <end position="312"/>
    </location>
</feature>
<keyword evidence="4" id="KW-1185">Reference proteome</keyword>
<dbReference type="PANTHER" id="PTHR23257">
    <property type="entry name" value="SERINE-THREONINE PROTEIN KINASE"/>
    <property type="match status" value="1"/>
</dbReference>
<organism evidence="3 4">
    <name type="scientific">Cymbomonas tetramitiformis</name>
    <dbReference type="NCBI Taxonomy" id="36881"/>
    <lineage>
        <taxon>Eukaryota</taxon>
        <taxon>Viridiplantae</taxon>
        <taxon>Chlorophyta</taxon>
        <taxon>Pyramimonadophyceae</taxon>
        <taxon>Pyramimonadales</taxon>
        <taxon>Pyramimonadaceae</taxon>
        <taxon>Cymbomonas</taxon>
    </lineage>
</organism>
<feature type="non-terminal residue" evidence="3">
    <location>
        <position position="1"/>
    </location>
</feature>
<dbReference type="PANTHER" id="PTHR23257:SF978">
    <property type="entry name" value="PROTEIN KINASE FAMILY PROTEIN"/>
    <property type="match status" value="1"/>
</dbReference>
<comment type="caution">
    <text evidence="3">The sequence shown here is derived from an EMBL/GenBank/DDBJ whole genome shotgun (WGS) entry which is preliminary data.</text>
</comment>
<accession>A0AAE0GWZ6</accession>
<dbReference type="Pfam" id="PF07714">
    <property type="entry name" value="PK_Tyr_Ser-Thr"/>
    <property type="match status" value="1"/>
</dbReference>
<feature type="domain" description="Protein kinase" evidence="2">
    <location>
        <begin position="1"/>
        <end position="231"/>
    </location>
</feature>
<protein>
    <recommendedName>
        <fullName evidence="2">Protein kinase domain-containing protein</fullName>
    </recommendedName>
</protein>
<dbReference type="SUPFAM" id="SSF56112">
    <property type="entry name" value="Protein kinase-like (PK-like)"/>
    <property type="match status" value="1"/>
</dbReference>
<evidence type="ECO:0000259" key="2">
    <source>
        <dbReference type="PROSITE" id="PS50011"/>
    </source>
</evidence>
<proteinExistence type="predicted"/>
<evidence type="ECO:0000313" key="4">
    <source>
        <dbReference type="Proteomes" id="UP001190700"/>
    </source>
</evidence>
<dbReference type="Gene3D" id="1.10.510.10">
    <property type="entry name" value="Transferase(Phosphotransferase) domain 1"/>
    <property type="match status" value="1"/>
</dbReference>
<dbReference type="AlphaFoldDB" id="A0AAE0GWZ6"/>
<dbReference type="Proteomes" id="UP001190700">
    <property type="component" value="Unassembled WGS sequence"/>
</dbReference>
<dbReference type="GO" id="GO:0005737">
    <property type="term" value="C:cytoplasm"/>
    <property type="evidence" value="ECO:0007669"/>
    <property type="project" value="TreeGrafter"/>
</dbReference>
<dbReference type="PROSITE" id="PS00108">
    <property type="entry name" value="PROTEIN_KINASE_ST"/>
    <property type="match status" value="1"/>
</dbReference>
<dbReference type="SMART" id="SM00220">
    <property type="entry name" value="S_TKc"/>
    <property type="match status" value="1"/>
</dbReference>
<dbReference type="GO" id="GO:0007165">
    <property type="term" value="P:signal transduction"/>
    <property type="evidence" value="ECO:0007669"/>
    <property type="project" value="TreeGrafter"/>
</dbReference>
<dbReference type="InterPro" id="IPR000719">
    <property type="entry name" value="Prot_kinase_dom"/>
</dbReference>
<dbReference type="GO" id="GO:0004672">
    <property type="term" value="F:protein kinase activity"/>
    <property type="evidence" value="ECO:0007669"/>
    <property type="project" value="InterPro"/>
</dbReference>